<gene>
    <name evidence="1" type="ORF">GALMADRAFT_63339</name>
</gene>
<evidence type="ECO:0000313" key="1">
    <source>
        <dbReference type="EMBL" id="KDR79617.1"/>
    </source>
</evidence>
<keyword evidence="2" id="KW-1185">Reference proteome</keyword>
<proteinExistence type="predicted"/>
<evidence type="ECO:0000313" key="2">
    <source>
        <dbReference type="Proteomes" id="UP000027222"/>
    </source>
</evidence>
<protein>
    <submittedName>
        <fullName evidence="1">Uncharacterized protein</fullName>
    </submittedName>
</protein>
<name>A0A067TB84_GALM3</name>
<dbReference type="OrthoDB" id="2895913at2759"/>
<dbReference type="Proteomes" id="UP000027222">
    <property type="component" value="Unassembled WGS sequence"/>
</dbReference>
<sequence>MGQVHESHFTAFIYRQGSSVIEYGDSMHHPPPKHILPMLQWAFSGVVQHEIKQIRSGVISKQGAGSGAGSCGLAALNFIQLAADAPKGLRPWTGPDARLFRDVALECLLNFHHLATQSEGTFADWTTRVFGDEETSGMMIDDSMATGYSDYNLYKPLVKTSFFYFTTN</sequence>
<dbReference type="EMBL" id="KL142373">
    <property type="protein sequence ID" value="KDR79617.1"/>
    <property type="molecule type" value="Genomic_DNA"/>
</dbReference>
<dbReference type="STRING" id="685588.A0A067TB84"/>
<dbReference type="HOGENOM" id="CLU_1594831_0_0_1"/>
<accession>A0A067TB84</accession>
<dbReference type="AlphaFoldDB" id="A0A067TB84"/>
<organism evidence="1 2">
    <name type="scientific">Galerina marginata (strain CBS 339.88)</name>
    <dbReference type="NCBI Taxonomy" id="685588"/>
    <lineage>
        <taxon>Eukaryota</taxon>
        <taxon>Fungi</taxon>
        <taxon>Dikarya</taxon>
        <taxon>Basidiomycota</taxon>
        <taxon>Agaricomycotina</taxon>
        <taxon>Agaricomycetes</taxon>
        <taxon>Agaricomycetidae</taxon>
        <taxon>Agaricales</taxon>
        <taxon>Agaricineae</taxon>
        <taxon>Strophariaceae</taxon>
        <taxon>Galerina</taxon>
    </lineage>
</organism>
<reference evidence="2" key="1">
    <citation type="journal article" date="2014" name="Proc. Natl. Acad. Sci. U.S.A.">
        <title>Extensive sampling of basidiomycete genomes demonstrates inadequacy of the white-rot/brown-rot paradigm for wood decay fungi.</title>
        <authorList>
            <person name="Riley R."/>
            <person name="Salamov A.A."/>
            <person name="Brown D.W."/>
            <person name="Nagy L.G."/>
            <person name="Floudas D."/>
            <person name="Held B.W."/>
            <person name="Levasseur A."/>
            <person name="Lombard V."/>
            <person name="Morin E."/>
            <person name="Otillar R."/>
            <person name="Lindquist E.A."/>
            <person name="Sun H."/>
            <person name="LaButti K.M."/>
            <person name="Schmutz J."/>
            <person name="Jabbour D."/>
            <person name="Luo H."/>
            <person name="Baker S.E."/>
            <person name="Pisabarro A.G."/>
            <person name="Walton J.D."/>
            <person name="Blanchette R.A."/>
            <person name="Henrissat B."/>
            <person name="Martin F."/>
            <person name="Cullen D."/>
            <person name="Hibbett D.S."/>
            <person name="Grigoriev I.V."/>
        </authorList>
    </citation>
    <scope>NUCLEOTIDE SEQUENCE [LARGE SCALE GENOMIC DNA]</scope>
    <source>
        <strain evidence="2">CBS 339.88</strain>
    </source>
</reference>